<feature type="transmembrane region" description="Helical" evidence="1">
    <location>
        <begin position="49"/>
        <end position="72"/>
    </location>
</feature>
<keyword evidence="1" id="KW-0812">Transmembrane</keyword>
<dbReference type="EMBL" id="JANUGW010000001">
    <property type="protein sequence ID" value="MCS0579971.1"/>
    <property type="molecule type" value="Genomic_DNA"/>
</dbReference>
<feature type="transmembrane region" description="Helical" evidence="1">
    <location>
        <begin position="119"/>
        <end position="139"/>
    </location>
</feature>
<evidence type="ECO:0008006" key="4">
    <source>
        <dbReference type="Google" id="ProtNLM"/>
    </source>
</evidence>
<proteinExistence type="predicted"/>
<dbReference type="RefSeq" id="WP_258814623.1">
    <property type="nucleotide sequence ID" value="NZ_JANUGW010000001.1"/>
</dbReference>
<organism evidence="2 3">
    <name type="scientific">Massilia pinisoli</name>
    <dbReference type="NCBI Taxonomy" id="1772194"/>
    <lineage>
        <taxon>Bacteria</taxon>
        <taxon>Pseudomonadati</taxon>
        <taxon>Pseudomonadota</taxon>
        <taxon>Betaproteobacteria</taxon>
        <taxon>Burkholderiales</taxon>
        <taxon>Oxalobacteraceae</taxon>
        <taxon>Telluria group</taxon>
        <taxon>Massilia</taxon>
    </lineage>
</organism>
<gene>
    <name evidence="2" type="ORF">NX784_00045</name>
</gene>
<accession>A0ABT1ZJ74</accession>
<feature type="transmembrane region" description="Helical" evidence="1">
    <location>
        <begin position="7"/>
        <end position="29"/>
    </location>
</feature>
<feature type="transmembrane region" description="Helical" evidence="1">
    <location>
        <begin position="84"/>
        <end position="107"/>
    </location>
</feature>
<keyword evidence="1" id="KW-1133">Transmembrane helix</keyword>
<dbReference type="Proteomes" id="UP001204151">
    <property type="component" value="Unassembled WGS sequence"/>
</dbReference>
<comment type="caution">
    <text evidence="2">The sequence shown here is derived from an EMBL/GenBank/DDBJ whole genome shotgun (WGS) entry which is preliminary data.</text>
</comment>
<evidence type="ECO:0000256" key="1">
    <source>
        <dbReference type="SAM" id="Phobius"/>
    </source>
</evidence>
<protein>
    <recommendedName>
        <fullName evidence="4">DUF3995 domain-containing protein</fullName>
    </recommendedName>
</protein>
<keyword evidence="3" id="KW-1185">Reference proteome</keyword>
<reference evidence="2 3" key="1">
    <citation type="submission" date="2022-08" db="EMBL/GenBank/DDBJ databases">
        <title>Reclassification of Massilia species as members of the genera Telluria, Duganella, Pseudoduganella, Mokoshia gen. nov. and Zemynaea gen. nov. using orthogonal and non-orthogonal genome-based approaches.</title>
        <authorList>
            <person name="Bowman J.P."/>
        </authorList>
    </citation>
    <scope>NUCLEOTIDE SEQUENCE [LARGE SCALE GENOMIC DNA]</scope>
    <source>
        <strain evidence="2 3">JCM 31316</strain>
    </source>
</reference>
<keyword evidence="1" id="KW-0472">Membrane</keyword>
<evidence type="ECO:0000313" key="3">
    <source>
        <dbReference type="Proteomes" id="UP001204151"/>
    </source>
</evidence>
<evidence type="ECO:0000313" key="2">
    <source>
        <dbReference type="EMBL" id="MCS0579971.1"/>
    </source>
</evidence>
<name>A0ABT1ZJ74_9BURK</name>
<sequence>MHDSSRPWIALAAAIAVVGALIHVAAIPAGPAWYAYFGAPPSVVASARAGTWLAPVGAVAIALLMATCGWYAGAALGIVRRPPLLRTGLAAMAAVCLPRALILVPLAVTHPELRTTFQVVAAIVWGLAGIGFALGCALVHRQHRVARRVAA</sequence>